<evidence type="ECO:0000256" key="1">
    <source>
        <dbReference type="SAM" id="MobiDB-lite"/>
    </source>
</evidence>
<feature type="compositionally biased region" description="Low complexity" evidence="1">
    <location>
        <begin position="206"/>
        <end position="220"/>
    </location>
</feature>
<proteinExistence type="predicted"/>
<organism evidence="2">
    <name type="scientific">Vigna angularis var. angularis</name>
    <dbReference type="NCBI Taxonomy" id="157739"/>
    <lineage>
        <taxon>Eukaryota</taxon>
        <taxon>Viridiplantae</taxon>
        <taxon>Streptophyta</taxon>
        <taxon>Embryophyta</taxon>
        <taxon>Tracheophyta</taxon>
        <taxon>Spermatophyta</taxon>
        <taxon>Magnoliopsida</taxon>
        <taxon>eudicotyledons</taxon>
        <taxon>Gunneridae</taxon>
        <taxon>Pentapetalae</taxon>
        <taxon>rosids</taxon>
        <taxon>fabids</taxon>
        <taxon>Fabales</taxon>
        <taxon>Fabaceae</taxon>
        <taxon>Papilionoideae</taxon>
        <taxon>50 kb inversion clade</taxon>
        <taxon>NPAAA clade</taxon>
        <taxon>indigoferoid/millettioid clade</taxon>
        <taxon>Phaseoleae</taxon>
        <taxon>Vigna</taxon>
    </lineage>
</organism>
<name>A0A0S3TDR7_PHAAN</name>
<feature type="region of interest" description="Disordered" evidence="1">
    <location>
        <begin position="197"/>
        <end position="220"/>
    </location>
</feature>
<gene>
    <name evidence="2" type="primary">Vigan.UMG052800</name>
    <name evidence="2" type="ORF">VIGAN_UM052800</name>
</gene>
<protein>
    <submittedName>
        <fullName evidence="2">Uncharacterized protein</fullName>
    </submittedName>
</protein>
<dbReference type="AlphaFoldDB" id="A0A0S3TDR7"/>
<accession>A0A0S3TDR7</accession>
<dbReference type="EMBL" id="AP015165">
    <property type="protein sequence ID" value="BAU03247.1"/>
    <property type="molecule type" value="Genomic_DNA"/>
</dbReference>
<sequence>MELWALSPDHNHEVNPLSLTLDHMEASKTRTSCYSSLHVQSSLHEKKDHWRFRMTPKTELPSTDTPHPPIIATDTLISYCAEAYIIHTRKGRGKRAEGHWLPLSPSPVTISIFISFFILTAITTPHHHSLGGHWLLSAVTTANHFLFTPNSTTKHQTRIHHTYSYPIHSTESSPHHTTLNSPPFSVNRANTHHHFIQTSRPPHNLQSPSFHPTSTSSPQHQNLKIQFSTPHNTHLYSLEIIKNHSDKPTTESITILSTL</sequence>
<evidence type="ECO:0000313" key="2">
    <source>
        <dbReference type="EMBL" id="BAU03247.1"/>
    </source>
</evidence>
<reference evidence="2" key="1">
    <citation type="journal article" date="2015" name="Sci. Rep.">
        <title>The power of single molecule real-time sequencing technology in the de novo assembly of a eukaryotic genome.</title>
        <authorList>
            <person name="Sakai H."/>
            <person name="Naito K."/>
            <person name="Ogiso-Tanaka E."/>
            <person name="Takahashi Y."/>
            <person name="Iseki K."/>
            <person name="Muto C."/>
            <person name="Satou K."/>
            <person name="Teruya K."/>
            <person name="Shiroma A."/>
            <person name="Shimoji M."/>
            <person name="Hirano T."/>
            <person name="Itoh T."/>
            <person name="Kaga A."/>
            <person name="Tomooka N."/>
        </authorList>
    </citation>
    <scope>NUCLEOTIDE SEQUENCE</scope>
</reference>